<dbReference type="InterPro" id="IPR000524">
    <property type="entry name" value="Tscrpt_reg_HTH_GntR"/>
</dbReference>
<dbReference type="Gene3D" id="1.10.10.10">
    <property type="entry name" value="Winged helix-like DNA-binding domain superfamily/Winged helix DNA-binding domain"/>
    <property type="match status" value="1"/>
</dbReference>
<dbReference type="Pfam" id="PF00392">
    <property type="entry name" value="GntR"/>
    <property type="match status" value="1"/>
</dbReference>
<feature type="domain" description="HTH gntR-type" evidence="4">
    <location>
        <begin position="7"/>
        <end position="75"/>
    </location>
</feature>
<evidence type="ECO:0000256" key="1">
    <source>
        <dbReference type="ARBA" id="ARBA00023015"/>
    </source>
</evidence>
<evidence type="ECO:0000256" key="2">
    <source>
        <dbReference type="ARBA" id="ARBA00023125"/>
    </source>
</evidence>
<dbReference type="InterPro" id="IPR036390">
    <property type="entry name" value="WH_DNA-bd_sf"/>
</dbReference>
<sequence length="214" mass="24510">MKMNLFKPKDVISQQLLSYLLLEHPQTEDGKLPPASFFAEKFSVSIVTIREILKTMESTGILSMHHGRGIFLNHGDTIFLEMFETRILIESHCSRLAALNLNEEGALKLQELAALLEEATHSGNMELYTDADFMFHMKIAGISGNLVLERTLRNIRIFLYVLQQETNRTLLESREKSLVEHKEILSSILNKDPDNAEVAMKKHLEKTMSLWKNL</sequence>
<dbReference type="InterPro" id="IPR036388">
    <property type="entry name" value="WH-like_DNA-bd_sf"/>
</dbReference>
<accession>A0A5C1QN60</accession>
<dbReference type="PANTHER" id="PTHR43537:SF5">
    <property type="entry name" value="UXU OPERON TRANSCRIPTIONAL REGULATOR"/>
    <property type="match status" value="1"/>
</dbReference>
<dbReference type="KEGG" id="ock:EXM22_16675"/>
<dbReference type="InterPro" id="IPR008920">
    <property type="entry name" value="TF_FadR/GntR_C"/>
</dbReference>
<keyword evidence="3" id="KW-0804">Transcription</keyword>
<reference evidence="5 6" key="1">
    <citation type="submission" date="2019-02" db="EMBL/GenBank/DDBJ databases">
        <title>Complete Genome Sequence and Methylome Analysis of free living Spirochaetas.</title>
        <authorList>
            <person name="Fomenkov A."/>
            <person name="Dubinina G."/>
            <person name="Leshcheva N."/>
            <person name="Mikheeva N."/>
            <person name="Grabovich M."/>
            <person name="Vincze T."/>
            <person name="Roberts R.J."/>
        </authorList>
    </citation>
    <scope>NUCLEOTIDE SEQUENCE [LARGE SCALE GENOMIC DNA]</scope>
    <source>
        <strain evidence="5 6">K2</strain>
    </source>
</reference>
<proteinExistence type="predicted"/>
<evidence type="ECO:0000313" key="6">
    <source>
        <dbReference type="Proteomes" id="UP000324209"/>
    </source>
</evidence>
<dbReference type="SUPFAM" id="SSF48008">
    <property type="entry name" value="GntR ligand-binding domain-like"/>
    <property type="match status" value="1"/>
</dbReference>
<dbReference type="EMBL" id="CP036150">
    <property type="protein sequence ID" value="QEN09535.1"/>
    <property type="molecule type" value="Genomic_DNA"/>
</dbReference>
<keyword evidence="6" id="KW-1185">Reference proteome</keyword>
<evidence type="ECO:0000313" key="5">
    <source>
        <dbReference type="EMBL" id="QEN09535.1"/>
    </source>
</evidence>
<gene>
    <name evidence="5" type="ORF">EXM22_16675</name>
</gene>
<keyword evidence="1" id="KW-0805">Transcription regulation</keyword>
<dbReference type="GO" id="GO:0003700">
    <property type="term" value="F:DNA-binding transcription factor activity"/>
    <property type="evidence" value="ECO:0007669"/>
    <property type="project" value="InterPro"/>
</dbReference>
<name>A0A5C1QN60_9SPIO</name>
<keyword evidence="2" id="KW-0238">DNA-binding</keyword>
<dbReference type="SMART" id="SM00895">
    <property type="entry name" value="FCD"/>
    <property type="match status" value="1"/>
</dbReference>
<evidence type="ECO:0000256" key="3">
    <source>
        <dbReference type="ARBA" id="ARBA00023163"/>
    </source>
</evidence>
<dbReference type="SMART" id="SM00345">
    <property type="entry name" value="HTH_GNTR"/>
    <property type="match status" value="1"/>
</dbReference>
<evidence type="ECO:0000259" key="4">
    <source>
        <dbReference type="PROSITE" id="PS50949"/>
    </source>
</evidence>
<dbReference type="PROSITE" id="PS50949">
    <property type="entry name" value="HTH_GNTR"/>
    <property type="match status" value="1"/>
</dbReference>
<dbReference type="OrthoDB" id="368319at2"/>
<dbReference type="Gene3D" id="1.20.120.530">
    <property type="entry name" value="GntR ligand-binding domain-like"/>
    <property type="match status" value="1"/>
</dbReference>
<organism evidence="5 6">
    <name type="scientific">Oceanispirochaeta crateris</name>
    <dbReference type="NCBI Taxonomy" id="2518645"/>
    <lineage>
        <taxon>Bacteria</taxon>
        <taxon>Pseudomonadati</taxon>
        <taxon>Spirochaetota</taxon>
        <taxon>Spirochaetia</taxon>
        <taxon>Spirochaetales</taxon>
        <taxon>Spirochaetaceae</taxon>
        <taxon>Oceanispirochaeta</taxon>
    </lineage>
</organism>
<dbReference type="Pfam" id="PF07729">
    <property type="entry name" value="FCD"/>
    <property type="match status" value="1"/>
</dbReference>
<dbReference type="AlphaFoldDB" id="A0A5C1QN60"/>
<dbReference type="Proteomes" id="UP000324209">
    <property type="component" value="Chromosome"/>
</dbReference>
<dbReference type="SUPFAM" id="SSF46785">
    <property type="entry name" value="Winged helix' DNA-binding domain"/>
    <property type="match status" value="1"/>
</dbReference>
<dbReference type="GO" id="GO:0003677">
    <property type="term" value="F:DNA binding"/>
    <property type="evidence" value="ECO:0007669"/>
    <property type="project" value="UniProtKB-KW"/>
</dbReference>
<protein>
    <submittedName>
        <fullName evidence="5">FadR family transcriptional regulator</fullName>
    </submittedName>
</protein>
<dbReference type="InterPro" id="IPR011711">
    <property type="entry name" value="GntR_C"/>
</dbReference>
<dbReference type="PANTHER" id="PTHR43537">
    <property type="entry name" value="TRANSCRIPTIONAL REGULATOR, GNTR FAMILY"/>
    <property type="match status" value="1"/>
</dbReference>
<dbReference type="RefSeq" id="WP_149487609.1">
    <property type="nucleotide sequence ID" value="NZ_CP036150.1"/>
</dbReference>